<comment type="caution">
    <text evidence="1">The sequence shown here is derived from an EMBL/GenBank/DDBJ whole genome shotgun (WGS) entry which is preliminary data.</text>
</comment>
<dbReference type="EMBL" id="CM045765">
    <property type="protein sequence ID" value="KAI8000534.1"/>
    <property type="molecule type" value="Genomic_DNA"/>
</dbReference>
<accession>A0ACC0GIY8</accession>
<reference evidence="1 2" key="1">
    <citation type="journal article" date="2022" name="Plant J.">
        <title>Chromosome-level genome of Camellia lanceoleosa provides a valuable resource for understanding genome evolution and self-incompatibility.</title>
        <authorList>
            <person name="Gong W."/>
            <person name="Xiao S."/>
            <person name="Wang L."/>
            <person name="Liao Z."/>
            <person name="Chang Y."/>
            <person name="Mo W."/>
            <person name="Hu G."/>
            <person name="Li W."/>
            <person name="Zhao G."/>
            <person name="Zhu H."/>
            <person name="Hu X."/>
            <person name="Ji K."/>
            <person name="Xiang X."/>
            <person name="Song Q."/>
            <person name="Yuan D."/>
            <person name="Jin S."/>
            <person name="Zhang L."/>
        </authorList>
    </citation>
    <scope>NUCLEOTIDE SEQUENCE [LARGE SCALE GENOMIC DNA]</scope>
    <source>
        <strain evidence="1">SQ_2022a</strain>
    </source>
</reference>
<name>A0ACC0GIY8_9ERIC</name>
<evidence type="ECO:0000313" key="2">
    <source>
        <dbReference type="Proteomes" id="UP001060215"/>
    </source>
</evidence>
<proteinExistence type="predicted"/>
<organism evidence="1 2">
    <name type="scientific">Camellia lanceoleosa</name>
    <dbReference type="NCBI Taxonomy" id="1840588"/>
    <lineage>
        <taxon>Eukaryota</taxon>
        <taxon>Viridiplantae</taxon>
        <taxon>Streptophyta</taxon>
        <taxon>Embryophyta</taxon>
        <taxon>Tracheophyta</taxon>
        <taxon>Spermatophyta</taxon>
        <taxon>Magnoliopsida</taxon>
        <taxon>eudicotyledons</taxon>
        <taxon>Gunneridae</taxon>
        <taxon>Pentapetalae</taxon>
        <taxon>asterids</taxon>
        <taxon>Ericales</taxon>
        <taxon>Theaceae</taxon>
        <taxon>Camellia</taxon>
    </lineage>
</organism>
<dbReference type="Proteomes" id="UP001060215">
    <property type="component" value="Chromosome 8"/>
</dbReference>
<keyword evidence="2" id="KW-1185">Reference proteome</keyword>
<protein>
    <submittedName>
        <fullName evidence="1">Disease resistance protein</fullName>
    </submittedName>
</protein>
<evidence type="ECO:0000313" key="1">
    <source>
        <dbReference type="EMBL" id="KAI8000534.1"/>
    </source>
</evidence>
<gene>
    <name evidence="1" type="ORF">LOK49_LG09G00546</name>
</gene>
<sequence>MNIHCPCCKKEPVHKFLRFQTLEIALKEIAPGECFDIVLLLRCGFDMLPVFLDGNRIGREILNYFLQSKLDLQVLAVFNPTFKSLPRSLSDMDNLDVLVLRSCHFLRKIDSILELRTLIALEISGSNILEKIEDDFFKSMPRLQSLNLFGLRIESLPSSVYHLSELRWLILRGCSRLRKLDSLRHLRNLVVLDLHGATYLQHI</sequence>